<dbReference type="Proteomes" id="UP000320386">
    <property type="component" value="Chromosome"/>
</dbReference>
<name>A0A518BVD2_9BACT</name>
<evidence type="ECO:0000256" key="2">
    <source>
        <dbReference type="ARBA" id="ARBA00022448"/>
    </source>
</evidence>
<dbReference type="CDD" id="cd06261">
    <property type="entry name" value="TM_PBP2"/>
    <property type="match status" value="1"/>
</dbReference>
<feature type="transmembrane region" description="Helical" evidence="7">
    <location>
        <begin position="318"/>
        <end position="337"/>
    </location>
</feature>
<sequence>MPRNLPQILRFMLLCIGGFIFTVPLLWMLSTALKPIDQTMSNPPVWLPYAYTVERFGRSVQVGVSRAELDVPDDQTVDVAYSYQWIATIGDAQVPVRPLGDLVHAEPADEINVIAMHTWVATLEGVEVEARRADENPDPASPDQVEILVPDPDGVFFRHTVPGSSIRRVYGQTRDDVESAMATEQEFTLKAGDIRRRIVDWDERNTLAFVQTGQLQVAAGDISTSIMPRWGNFAAAIKEMAYFPQYLWNSLTLCVLTVVGTVFSCSLVAYGFSRIDWPGRDKVFLVLLATMMIPFPVIMVPLYGLFRDLGWIGTLQPLWVPTFFASAFNVFLLRQFFRTIPRELSEAATIDGCGHLRIFLQIILPLAKPAIAVVALFQFLATWNDFMGPLIYLTDQEDFTLALGLQFFQSRQGGTQWHYLMAASTLVVLPVILLFFFAQRTFIEGISMTGMKG</sequence>
<dbReference type="GO" id="GO:0005886">
    <property type="term" value="C:plasma membrane"/>
    <property type="evidence" value="ECO:0007669"/>
    <property type="project" value="UniProtKB-SubCell"/>
</dbReference>
<dbReference type="RefSeq" id="WP_236254647.1">
    <property type="nucleotide sequence ID" value="NZ_CP036280.1"/>
</dbReference>
<dbReference type="PROSITE" id="PS50928">
    <property type="entry name" value="ABC_TM1"/>
    <property type="match status" value="1"/>
</dbReference>
<dbReference type="InterPro" id="IPR035906">
    <property type="entry name" value="MetI-like_sf"/>
</dbReference>
<feature type="transmembrane region" description="Helical" evidence="7">
    <location>
        <begin position="284"/>
        <end position="306"/>
    </location>
</feature>
<protein>
    <submittedName>
        <fullName evidence="9">L-arabinose transport system permease protein AraQ</fullName>
    </submittedName>
</protein>
<keyword evidence="4 7" id="KW-0812">Transmembrane</keyword>
<dbReference type="AlphaFoldDB" id="A0A518BVD2"/>
<keyword evidence="6 7" id="KW-0472">Membrane</keyword>
<evidence type="ECO:0000256" key="3">
    <source>
        <dbReference type="ARBA" id="ARBA00022475"/>
    </source>
</evidence>
<feature type="transmembrane region" description="Helical" evidence="7">
    <location>
        <begin position="246"/>
        <end position="272"/>
    </location>
</feature>
<reference evidence="9 10" key="1">
    <citation type="submission" date="2019-02" db="EMBL/GenBank/DDBJ databases">
        <title>Deep-cultivation of Planctomycetes and their phenomic and genomic characterization uncovers novel biology.</title>
        <authorList>
            <person name="Wiegand S."/>
            <person name="Jogler M."/>
            <person name="Boedeker C."/>
            <person name="Pinto D."/>
            <person name="Vollmers J."/>
            <person name="Rivas-Marin E."/>
            <person name="Kohn T."/>
            <person name="Peeters S.H."/>
            <person name="Heuer A."/>
            <person name="Rast P."/>
            <person name="Oberbeckmann S."/>
            <person name="Bunk B."/>
            <person name="Jeske O."/>
            <person name="Meyerdierks A."/>
            <person name="Storesund J.E."/>
            <person name="Kallscheuer N."/>
            <person name="Luecker S."/>
            <person name="Lage O.M."/>
            <person name="Pohl T."/>
            <person name="Merkel B.J."/>
            <person name="Hornburger P."/>
            <person name="Mueller R.-W."/>
            <person name="Bruemmer F."/>
            <person name="Labrenz M."/>
            <person name="Spormann A.M."/>
            <person name="Op den Camp H."/>
            <person name="Overmann J."/>
            <person name="Amann R."/>
            <person name="Jetten M.S.M."/>
            <person name="Mascher T."/>
            <person name="Medema M.H."/>
            <person name="Devos D.P."/>
            <person name="Kaster A.-K."/>
            <person name="Ovreas L."/>
            <person name="Rohde M."/>
            <person name="Galperin M.Y."/>
            <person name="Jogler C."/>
        </authorList>
    </citation>
    <scope>NUCLEOTIDE SEQUENCE [LARGE SCALE GENOMIC DNA]</scope>
    <source>
        <strain evidence="9 10">Pan265</strain>
    </source>
</reference>
<feature type="transmembrane region" description="Helical" evidence="7">
    <location>
        <begin position="12"/>
        <end position="33"/>
    </location>
</feature>
<dbReference type="KEGG" id="mcad:Pan265_07500"/>
<keyword evidence="3" id="KW-1003">Cell membrane</keyword>
<dbReference type="PANTHER" id="PTHR43744">
    <property type="entry name" value="ABC TRANSPORTER PERMEASE PROTEIN MG189-RELATED-RELATED"/>
    <property type="match status" value="1"/>
</dbReference>
<dbReference type="Pfam" id="PF00528">
    <property type="entry name" value="BPD_transp_1"/>
    <property type="match status" value="1"/>
</dbReference>
<evidence type="ECO:0000313" key="10">
    <source>
        <dbReference type="Proteomes" id="UP000320386"/>
    </source>
</evidence>
<keyword evidence="5 7" id="KW-1133">Transmembrane helix</keyword>
<feature type="transmembrane region" description="Helical" evidence="7">
    <location>
        <begin position="417"/>
        <end position="438"/>
    </location>
</feature>
<gene>
    <name evidence="9" type="primary">araQ_2</name>
    <name evidence="9" type="ORF">Pan265_07500</name>
</gene>
<feature type="domain" description="ABC transmembrane type-1" evidence="8">
    <location>
        <begin position="247"/>
        <end position="438"/>
    </location>
</feature>
<dbReference type="PANTHER" id="PTHR43744:SF12">
    <property type="entry name" value="ABC TRANSPORTER PERMEASE PROTEIN MG189-RELATED"/>
    <property type="match status" value="1"/>
</dbReference>
<organism evidence="9 10">
    <name type="scientific">Mucisphaera calidilacus</name>
    <dbReference type="NCBI Taxonomy" id="2527982"/>
    <lineage>
        <taxon>Bacteria</taxon>
        <taxon>Pseudomonadati</taxon>
        <taxon>Planctomycetota</taxon>
        <taxon>Phycisphaerae</taxon>
        <taxon>Phycisphaerales</taxon>
        <taxon>Phycisphaeraceae</taxon>
        <taxon>Mucisphaera</taxon>
    </lineage>
</organism>
<evidence type="ECO:0000256" key="6">
    <source>
        <dbReference type="ARBA" id="ARBA00023136"/>
    </source>
</evidence>
<evidence type="ECO:0000256" key="7">
    <source>
        <dbReference type="RuleBase" id="RU363032"/>
    </source>
</evidence>
<dbReference type="GO" id="GO:0055085">
    <property type="term" value="P:transmembrane transport"/>
    <property type="evidence" value="ECO:0007669"/>
    <property type="project" value="InterPro"/>
</dbReference>
<keyword evidence="2 7" id="KW-0813">Transport</keyword>
<evidence type="ECO:0000313" key="9">
    <source>
        <dbReference type="EMBL" id="QDU70907.1"/>
    </source>
</evidence>
<dbReference type="InterPro" id="IPR000515">
    <property type="entry name" value="MetI-like"/>
</dbReference>
<comment type="similarity">
    <text evidence="7">Belongs to the binding-protein-dependent transport system permease family.</text>
</comment>
<accession>A0A518BVD2</accession>
<evidence type="ECO:0000259" key="8">
    <source>
        <dbReference type="PROSITE" id="PS50928"/>
    </source>
</evidence>
<dbReference type="Gene3D" id="1.10.3720.10">
    <property type="entry name" value="MetI-like"/>
    <property type="match status" value="1"/>
</dbReference>
<dbReference type="EMBL" id="CP036280">
    <property type="protein sequence ID" value="QDU70907.1"/>
    <property type="molecule type" value="Genomic_DNA"/>
</dbReference>
<feature type="transmembrane region" description="Helical" evidence="7">
    <location>
        <begin position="358"/>
        <end position="380"/>
    </location>
</feature>
<evidence type="ECO:0000256" key="5">
    <source>
        <dbReference type="ARBA" id="ARBA00022989"/>
    </source>
</evidence>
<proteinExistence type="inferred from homology"/>
<dbReference type="SUPFAM" id="SSF161098">
    <property type="entry name" value="MetI-like"/>
    <property type="match status" value="1"/>
</dbReference>
<keyword evidence="10" id="KW-1185">Reference proteome</keyword>
<evidence type="ECO:0000256" key="4">
    <source>
        <dbReference type="ARBA" id="ARBA00022692"/>
    </source>
</evidence>
<evidence type="ECO:0000256" key="1">
    <source>
        <dbReference type="ARBA" id="ARBA00004651"/>
    </source>
</evidence>
<comment type="subcellular location">
    <subcellularLocation>
        <location evidence="1 7">Cell membrane</location>
        <topology evidence="1 7">Multi-pass membrane protein</topology>
    </subcellularLocation>
</comment>